<evidence type="ECO:0000256" key="3">
    <source>
        <dbReference type="ARBA" id="ARBA00022801"/>
    </source>
</evidence>
<evidence type="ECO:0000256" key="1">
    <source>
        <dbReference type="ARBA" id="ARBA00022670"/>
    </source>
</evidence>
<dbReference type="GO" id="GO:0006508">
    <property type="term" value="P:proteolysis"/>
    <property type="evidence" value="ECO:0007669"/>
    <property type="project" value="UniProtKB-KW"/>
</dbReference>
<keyword evidence="10" id="KW-1185">Reference proteome</keyword>
<comment type="similarity">
    <text evidence="6">Belongs to the peptidase M48 family.</text>
</comment>
<comment type="caution">
    <text evidence="9">The sequence shown here is derived from an EMBL/GenBank/DDBJ whole genome shotgun (WGS) entry which is preliminary data.</text>
</comment>
<dbReference type="GO" id="GO:0004222">
    <property type="term" value="F:metalloendopeptidase activity"/>
    <property type="evidence" value="ECO:0007669"/>
    <property type="project" value="InterPro"/>
</dbReference>
<evidence type="ECO:0000256" key="6">
    <source>
        <dbReference type="RuleBase" id="RU003983"/>
    </source>
</evidence>
<evidence type="ECO:0000256" key="5">
    <source>
        <dbReference type="ARBA" id="ARBA00023049"/>
    </source>
</evidence>
<dbReference type="InterPro" id="IPR052173">
    <property type="entry name" value="Beta-lactam_resp_regulator"/>
</dbReference>
<dbReference type="PANTHER" id="PTHR34978:SF3">
    <property type="entry name" value="SLR0241 PROTEIN"/>
    <property type="match status" value="1"/>
</dbReference>
<feature type="transmembrane region" description="Helical" evidence="7">
    <location>
        <begin position="78"/>
        <end position="99"/>
    </location>
</feature>
<dbReference type="EMBL" id="WBKA01000009">
    <property type="protein sequence ID" value="KAB1631111.1"/>
    <property type="molecule type" value="Genomic_DNA"/>
</dbReference>
<proteinExistence type="inferred from homology"/>
<dbReference type="GO" id="GO:0046872">
    <property type="term" value="F:metal ion binding"/>
    <property type="evidence" value="ECO:0007669"/>
    <property type="project" value="UniProtKB-KW"/>
</dbReference>
<name>A0A7C8BMB7_9MICO</name>
<dbReference type="InterPro" id="IPR001915">
    <property type="entry name" value="Peptidase_M48"/>
</dbReference>
<feature type="transmembrane region" description="Helical" evidence="7">
    <location>
        <begin position="47"/>
        <end position="66"/>
    </location>
</feature>
<protein>
    <submittedName>
        <fullName evidence="9">M56 family metallopeptidase</fullName>
    </submittedName>
</protein>
<dbReference type="RefSeq" id="WP_158036860.1">
    <property type="nucleotide sequence ID" value="NZ_BAAAZV010000016.1"/>
</dbReference>
<keyword evidence="7" id="KW-0472">Membrane</keyword>
<dbReference type="Pfam" id="PF01435">
    <property type="entry name" value="Peptidase_M48"/>
    <property type="match status" value="1"/>
</dbReference>
<keyword evidence="7" id="KW-0812">Transmembrane</keyword>
<accession>A0A7C8BMB7</accession>
<dbReference type="AlphaFoldDB" id="A0A7C8BMB7"/>
<keyword evidence="5 6" id="KW-0482">Metalloprotease</keyword>
<gene>
    <name evidence="9" type="ORF">F8O02_08730</name>
</gene>
<evidence type="ECO:0000259" key="8">
    <source>
        <dbReference type="Pfam" id="PF01435"/>
    </source>
</evidence>
<reference evidence="9 10" key="1">
    <citation type="submission" date="2019-09" db="EMBL/GenBank/DDBJ databases">
        <title>Phylogeny of genus Pseudoclavibacter and closely related genus.</title>
        <authorList>
            <person name="Li Y."/>
        </authorList>
    </citation>
    <scope>NUCLEOTIDE SEQUENCE [LARGE SCALE GENOMIC DNA]</scope>
    <source>
        <strain evidence="9 10">JCM 16921</strain>
    </source>
</reference>
<dbReference type="PANTHER" id="PTHR34978">
    <property type="entry name" value="POSSIBLE SENSOR-TRANSDUCER PROTEIN BLAR"/>
    <property type="match status" value="1"/>
</dbReference>
<dbReference type="CDD" id="cd07326">
    <property type="entry name" value="M56_BlaR1_MecR1_like"/>
    <property type="match status" value="1"/>
</dbReference>
<evidence type="ECO:0000313" key="9">
    <source>
        <dbReference type="EMBL" id="KAB1631111.1"/>
    </source>
</evidence>
<dbReference type="OrthoDB" id="9785340at2"/>
<dbReference type="Proteomes" id="UP000481339">
    <property type="component" value="Unassembled WGS sequence"/>
</dbReference>
<keyword evidence="7" id="KW-1133">Transmembrane helix</keyword>
<dbReference type="Gene3D" id="3.30.2010.10">
    <property type="entry name" value="Metalloproteases ('zincins'), catalytic domain"/>
    <property type="match status" value="1"/>
</dbReference>
<organism evidence="9 10">
    <name type="scientific">Pseudoclavibacter caeni</name>
    <dbReference type="NCBI Taxonomy" id="908846"/>
    <lineage>
        <taxon>Bacteria</taxon>
        <taxon>Bacillati</taxon>
        <taxon>Actinomycetota</taxon>
        <taxon>Actinomycetes</taxon>
        <taxon>Micrococcales</taxon>
        <taxon>Microbacteriaceae</taxon>
        <taxon>Pseudoclavibacter</taxon>
    </lineage>
</organism>
<evidence type="ECO:0000256" key="4">
    <source>
        <dbReference type="ARBA" id="ARBA00022833"/>
    </source>
</evidence>
<evidence type="ECO:0000256" key="7">
    <source>
        <dbReference type="SAM" id="Phobius"/>
    </source>
</evidence>
<evidence type="ECO:0000313" key="10">
    <source>
        <dbReference type="Proteomes" id="UP000481339"/>
    </source>
</evidence>
<sequence>MSTLSWLVLLLAFLIGVASLALAGMPPVTPAQVRRPRRALRLRVALFVAGVAVTLTVPAVASARALAAGPAPSLPLTLLVSVLPWLLLLGLGAAIAWLASANEPLALSFRQQLADLVPMATRRDVHRGFTVVHFDDERPIACAAPGRPREILVSSAMSTLLDERQLTAVIAHEYAHLRGRHAAILRCAELTTRLAPARWRGRAFIGPVRLLIELAADDAAARQIGPAELANALARVGRATGEVALVYRAECIARRRWPVARRRRAPRAFALQTATR</sequence>
<keyword evidence="1 6" id="KW-0645">Protease</keyword>
<comment type="cofactor">
    <cofactor evidence="6">
        <name>Zn(2+)</name>
        <dbReference type="ChEBI" id="CHEBI:29105"/>
    </cofactor>
    <text evidence="6">Binds 1 zinc ion per subunit.</text>
</comment>
<keyword evidence="4 6" id="KW-0862">Zinc</keyword>
<feature type="domain" description="Peptidase M48" evidence="8">
    <location>
        <begin position="126"/>
        <end position="187"/>
    </location>
</feature>
<keyword evidence="3 6" id="KW-0378">Hydrolase</keyword>
<evidence type="ECO:0000256" key="2">
    <source>
        <dbReference type="ARBA" id="ARBA00022723"/>
    </source>
</evidence>
<keyword evidence="2" id="KW-0479">Metal-binding</keyword>